<sequence>MGKDQEVMIGICGGVGPAAGLLLHQNILEHTDSDGEDQGHLNVCHFSRSEDMTDRTEYLLSKTTDADSNDRMENPACGMARTFEMMRAASLHGKTRLVTGVPCNTFHAKPIWEEFLRLTKAAHSDDVRYVHMLEETREL</sequence>
<dbReference type="GO" id="GO:0016855">
    <property type="term" value="F:racemase and epimerase activity, acting on amino acids and derivatives"/>
    <property type="evidence" value="ECO:0007669"/>
    <property type="project" value="InterPro"/>
</dbReference>
<comment type="caution">
    <text evidence="1">The sequence shown here is derived from an EMBL/GenBank/DDBJ whole genome shotgun (WGS) entry which is preliminary data.</text>
</comment>
<evidence type="ECO:0000313" key="2">
    <source>
        <dbReference type="Proteomes" id="UP001209570"/>
    </source>
</evidence>
<keyword evidence="2" id="KW-1185">Reference proteome</keyword>
<organism evidence="1 2">
    <name type="scientific">Pythium insidiosum</name>
    <name type="common">Pythiosis disease agent</name>
    <dbReference type="NCBI Taxonomy" id="114742"/>
    <lineage>
        <taxon>Eukaryota</taxon>
        <taxon>Sar</taxon>
        <taxon>Stramenopiles</taxon>
        <taxon>Oomycota</taxon>
        <taxon>Peronosporomycetes</taxon>
        <taxon>Pythiales</taxon>
        <taxon>Pythiaceae</taxon>
        <taxon>Pythium</taxon>
    </lineage>
</organism>
<dbReference type="Proteomes" id="UP001209570">
    <property type="component" value="Unassembled WGS sequence"/>
</dbReference>
<accession>A0AAD5Q9R1</accession>
<protein>
    <submittedName>
        <fullName evidence="1">Uncharacterized protein</fullName>
    </submittedName>
</protein>
<dbReference type="EMBL" id="JAKCXM010000099">
    <property type="protein sequence ID" value="KAJ0402588.1"/>
    <property type="molecule type" value="Genomic_DNA"/>
</dbReference>
<name>A0AAD5Q9R1_PYTIN</name>
<gene>
    <name evidence="1" type="ORF">P43SY_006827</name>
</gene>
<reference evidence="1" key="1">
    <citation type="submission" date="2021-12" db="EMBL/GenBank/DDBJ databases">
        <title>Prjna785345.</title>
        <authorList>
            <person name="Rujirawat T."/>
            <person name="Krajaejun T."/>
        </authorList>
    </citation>
    <scope>NUCLEOTIDE SEQUENCE</scope>
    <source>
        <strain evidence="1">Pi057C3</strain>
    </source>
</reference>
<dbReference type="Gene3D" id="3.40.50.1860">
    <property type="match status" value="1"/>
</dbReference>
<dbReference type="AlphaFoldDB" id="A0AAD5Q9R1"/>
<proteinExistence type="predicted"/>
<evidence type="ECO:0000313" key="1">
    <source>
        <dbReference type="EMBL" id="KAJ0402588.1"/>
    </source>
</evidence>
<dbReference type="InterPro" id="IPR001920">
    <property type="entry name" value="Asp/Glu_race"/>
</dbReference>